<dbReference type="Proteomes" id="UP001286589">
    <property type="component" value="Unassembled WGS sequence"/>
</dbReference>
<gene>
    <name evidence="3" type="primary">repA</name>
    <name evidence="3" type="ORF">R0H02_25540</name>
</gene>
<dbReference type="AlphaFoldDB" id="A0AB35RY15"/>
<dbReference type="RefSeq" id="WP_317101703.1">
    <property type="nucleotide sequence ID" value="NZ_JAWJAC010000030.1"/>
</dbReference>
<dbReference type="Pfam" id="PF02387">
    <property type="entry name" value="IncFII_repA"/>
    <property type="match status" value="1"/>
</dbReference>
<sequence length="286" mass="32950">MTKELHPHVRQCYVANPTPAFSRPVHHKHKLPAFNKTLIEKVSARDVSRWAGFYYYDACHHKTSKLMVRVRHFNKHRARAINALVHAMVYHLNIISGTIPVSFTTLAHEAGLSTCSKAGNTSITRATRAAQELAAYGLITYKLLWDKVTRHYFPADIQVTDRFFDMVGSSAQAWHKACNQQLAWMNMGLSRKGQKPLTKSEAARLQREKLVEITWQKRKTAQDIRRKQKIARIAEKKDDATLSHQIALQLQHEMRQGQHEGITMAGFQKLLNQRLAWIRKVARQQE</sequence>
<keyword evidence="4" id="KW-1185">Reference proteome</keyword>
<dbReference type="EMBL" id="JAWJAC010000030">
    <property type="protein sequence ID" value="MDV2865812.1"/>
    <property type="molecule type" value="Genomic_DNA"/>
</dbReference>
<protein>
    <recommendedName>
        <fullName evidence="1">Replication initiation protein</fullName>
    </recommendedName>
</protein>
<name>A0AB35RY15_9ENTR</name>
<accession>A0AB35RY15</accession>
<evidence type="ECO:0000256" key="1">
    <source>
        <dbReference type="ARBA" id="ARBA00019152"/>
    </source>
</evidence>
<evidence type="ECO:0000313" key="4">
    <source>
        <dbReference type="Proteomes" id="UP001286589"/>
    </source>
</evidence>
<dbReference type="InterPro" id="IPR003446">
    <property type="entry name" value="Plasmid_replication_init_RepA"/>
</dbReference>
<organism evidence="3 4">
    <name type="scientific">Phytobacter ursingii</name>
    <dbReference type="NCBI Taxonomy" id="1972431"/>
    <lineage>
        <taxon>Bacteria</taxon>
        <taxon>Pseudomonadati</taxon>
        <taxon>Pseudomonadota</taxon>
        <taxon>Gammaproteobacteria</taxon>
        <taxon>Enterobacterales</taxon>
        <taxon>Enterobacteriaceae</taxon>
        <taxon>Phytobacter</taxon>
    </lineage>
</organism>
<proteinExistence type="predicted"/>
<comment type="caution">
    <text evidence="3">The sequence shown here is derived from an EMBL/GenBank/DDBJ whole genome shotgun (WGS) entry which is preliminary data.</text>
</comment>
<dbReference type="GO" id="GO:0006260">
    <property type="term" value="P:DNA replication"/>
    <property type="evidence" value="ECO:0007669"/>
    <property type="project" value="UniProtKB-KW"/>
</dbReference>
<dbReference type="NCBIfam" id="NF040977">
    <property type="entry name" value="RepA_IncFII_LM"/>
    <property type="match status" value="1"/>
</dbReference>
<reference evidence="3 4" key="1">
    <citation type="submission" date="2023-10" db="EMBL/GenBank/DDBJ databases">
        <title>Phytobacter spp. The emergence of a new genus of hospital-origin enterobacteria encoding carbapenemases in Argentina.</title>
        <authorList>
            <person name="Vay C."/>
            <person name="Almuzara M."/>
            <person name="Traglia G.M."/>
            <person name="Campos J."/>
        </authorList>
    </citation>
    <scope>NUCLEOTIDE SEQUENCE [LARGE SCALE GENOMIC DNA]</scope>
    <source>
        <strain evidence="3 4">CVMA36</strain>
    </source>
</reference>
<evidence type="ECO:0000313" key="3">
    <source>
        <dbReference type="EMBL" id="MDV2865812.1"/>
    </source>
</evidence>
<evidence type="ECO:0000256" key="2">
    <source>
        <dbReference type="ARBA" id="ARBA00022705"/>
    </source>
</evidence>
<dbReference type="GO" id="GO:0006276">
    <property type="term" value="P:plasmid maintenance"/>
    <property type="evidence" value="ECO:0007669"/>
    <property type="project" value="InterPro"/>
</dbReference>
<keyword evidence="2" id="KW-0235">DNA replication</keyword>